<protein>
    <recommendedName>
        <fullName evidence="3">Phospholipid/glycerol acyltransferase domain-containing protein</fullName>
    </recommendedName>
</protein>
<dbReference type="PANTHER" id="PTHR10434:SF11">
    <property type="entry name" value="1-ACYL-SN-GLYCEROL-3-PHOSPHATE ACYLTRANSFERASE"/>
    <property type="match status" value="1"/>
</dbReference>
<dbReference type="GO" id="GO:0003841">
    <property type="term" value="F:1-acylglycerol-3-phosphate O-acyltransferase activity"/>
    <property type="evidence" value="ECO:0007669"/>
    <property type="project" value="TreeGrafter"/>
</dbReference>
<dbReference type="SMART" id="SM00563">
    <property type="entry name" value="PlsC"/>
    <property type="match status" value="1"/>
</dbReference>
<accession>A0A382LR01</accession>
<evidence type="ECO:0000259" key="3">
    <source>
        <dbReference type="SMART" id="SM00563"/>
    </source>
</evidence>
<reference evidence="4" key="1">
    <citation type="submission" date="2018-05" db="EMBL/GenBank/DDBJ databases">
        <authorList>
            <person name="Lanie J.A."/>
            <person name="Ng W.-L."/>
            <person name="Kazmierczak K.M."/>
            <person name="Andrzejewski T.M."/>
            <person name="Davidsen T.M."/>
            <person name="Wayne K.J."/>
            <person name="Tettelin H."/>
            <person name="Glass J.I."/>
            <person name="Rusch D."/>
            <person name="Podicherti R."/>
            <person name="Tsui H.-C.T."/>
            <person name="Winkler M.E."/>
        </authorList>
    </citation>
    <scope>NUCLEOTIDE SEQUENCE</scope>
</reference>
<proteinExistence type="predicted"/>
<evidence type="ECO:0000313" key="4">
    <source>
        <dbReference type="EMBL" id="SVC38833.1"/>
    </source>
</evidence>
<feature type="domain" description="Phospholipid/glycerol acyltransferase" evidence="3">
    <location>
        <begin position="19"/>
        <end position="130"/>
    </location>
</feature>
<organism evidence="4">
    <name type="scientific">marine metagenome</name>
    <dbReference type="NCBI Taxonomy" id="408172"/>
    <lineage>
        <taxon>unclassified sequences</taxon>
        <taxon>metagenomes</taxon>
        <taxon>ecological metagenomes</taxon>
    </lineage>
</organism>
<evidence type="ECO:0000256" key="2">
    <source>
        <dbReference type="ARBA" id="ARBA00023315"/>
    </source>
</evidence>
<gene>
    <name evidence="4" type="ORF">METZ01_LOCUS291687</name>
</gene>
<dbReference type="EMBL" id="UINC01088527">
    <property type="protein sequence ID" value="SVC38833.1"/>
    <property type="molecule type" value="Genomic_DNA"/>
</dbReference>
<evidence type="ECO:0000256" key="1">
    <source>
        <dbReference type="ARBA" id="ARBA00022679"/>
    </source>
</evidence>
<keyword evidence="1" id="KW-0808">Transferase</keyword>
<dbReference type="Pfam" id="PF01553">
    <property type="entry name" value="Acyltransferase"/>
    <property type="match status" value="1"/>
</dbReference>
<sequence length="220" mass="24490">VFGDWEVDGKENVPKDGALIVVANHLSDIDAGILNVSIPRRVEFMAKADLFERPILSHLFKAYGAFPISENGREFYSINQSLNILNHNRVMGIFPEGAKNPTSLGRAMLGTAMIAMMSGAPILPVGITGTEVVGNWLRICYPKGKFRITIGTPFLVPTAKDGKYRKNVETVTDIIMEEIAALLPESHRGVYHSEWQGERSYTSPTQWWEEQLSERAKTKA</sequence>
<dbReference type="AlphaFoldDB" id="A0A382LR01"/>
<dbReference type="CDD" id="cd07989">
    <property type="entry name" value="LPLAT_AGPAT-like"/>
    <property type="match status" value="1"/>
</dbReference>
<dbReference type="GO" id="GO:0006654">
    <property type="term" value="P:phosphatidic acid biosynthetic process"/>
    <property type="evidence" value="ECO:0007669"/>
    <property type="project" value="TreeGrafter"/>
</dbReference>
<keyword evidence="2" id="KW-0012">Acyltransferase</keyword>
<dbReference type="SUPFAM" id="SSF69593">
    <property type="entry name" value="Glycerol-3-phosphate (1)-acyltransferase"/>
    <property type="match status" value="1"/>
</dbReference>
<feature type="non-terminal residue" evidence="4">
    <location>
        <position position="1"/>
    </location>
</feature>
<dbReference type="PANTHER" id="PTHR10434">
    <property type="entry name" value="1-ACYL-SN-GLYCEROL-3-PHOSPHATE ACYLTRANSFERASE"/>
    <property type="match status" value="1"/>
</dbReference>
<name>A0A382LR01_9ZZZZ</name>
<dbReference type="InterPro" id="IPR002123">
    <property type="entry name" value="Plipid/glycerol_acylTrfase"/>
</dbReference>